<dbReference type="PANTHER" id="PTHR46470:SF2">
    <property type="entry name" value="GLYCERALDEHYDE 3-PHOSPHATE PHOSPHATASE"/>
    <property type="match status" value="1"/>
</dbReference>
<dbReference type="GO" id="GO:0046872">
    <property type="term" value="F:metal ion binding"/>
    <property type="evidence" value="ECO:0007669"/>
    <property type="project" value="UniProtKB-KW"/>
</dbReference>
<dbReference type="Proteomes" id="UP000198618">
    <property type="component" value="Unassembled WGS sequence"/>
</dbReference>
<dbReference type="InterPro" id="IPR006439">
    <property type="entry name" value="HAD-SF_hydro_IA"/>
</dbReference>
<dbReference type="Gene3D" id="3.40.50.1000">
    <property type="entry name" value="HAD superfamily/HAD-like"/>
    <property type="match status" value="1"/>
</dbReference>
<dbReference type="PRINTS" id="PR00413">
    <property type="entry name" value="HADHALOGNASE"/>
</dbReference>
<dbReference type="EMBL" id="FOHE01000001">
    <property type="protein sequence ID" value="SES63071.1"/>
    <property type="molecule type" value="Genomic_DNA"/>
</dbReference>
<keyword evidence="4" id="KW-0460">Magnesium</keyword>
<protein>
    <submittedName>
        <fullName evidence="5">Putative hydrolase of the HAD superfamily</fullName>
    </submittedName>
</protein>
<name>A0A1H9Y2Q8_9BACI</name>
<dbReference type="SFLD" id="SFLDG01129">
    <property type="entry name" value="C1.5:_HAD__Beta-PGM__Phosphata"/>
    <property type="match status" value="1"/>
</dbReference>
<dbReference type="NCBIfam" id="TIGR01509">
    <property type="entry name" value="HAD-SF-IA-v3"/>
    <property type="match status" value="1"/>
</dbReference>
<dbReference type="GO" id="GO:0016791">
    <property type="term" value="F:phosphatase activity"/>
    <property type="evidence" value="ECO:0007669"/>
    <property type="project" value="TreeGrafter"/>
</dbReference>
<dbReference type="InterPro" id="IPR036412">
    <property type="entry name" value="HAD-like_sf"/>
</dbReference>
<dbReference type="Gene3D" id="1.20.120.710">
    <property type="entry name" value="Haloacid dehalogenase hydrolase-like domain"/>
    <property type="match status" value="1"/>
</dbReference>
<sequence length="224" mass="25972">MGGYQAMLFDLDDTLVNRDQAVDNMFLKVLEACYGDVKQPVKNHMLNQFKEYDKKSFGYDNKINVLESLFDEFPPTYRLSRNDIQDFWNQHFANCFSINQQTLHIVNMIKEHVKVAIITNGSTKRQKAKIRNTNLDSCFDTILISEEVGMKKPDKRIFDLALDMLHVPAESALFVGDDMEKDIDGSQQANMKGIWFNPQQLTNDTEIKPYAEIDSLDRLLRYIT</sequence>
<evidence type="ECO:0000256" key="4">
    <source>
        <dbReference type="ARBA" id="ARBA00022842"/>
    </source>
</evidence>
<organism evidence="5 6">
    <name type="scientific">Oceanobacillus limi</name>
    <dbReference type="NCBI Taxonomy" id="930131"/>
    <lineage>
        <taxon>Bacteria</taxon>
        <taxon>Bacillati</taxon>
        <taxon>Bacillota</taxon>
        <taxon>Bacilli</taxon>
        <taxon>Bacillales</taxon>
        <taxon>Bacillaceae</taxon>
        <taxon>Oceanobacillus</taxon>
    </lineage>
</organism>
<dbReference type="STRING" id="930131.SAMN05216389_101153"/>
<accession>A0A1H9Y2Q8</accession>
<dbReference type="InterPro" id="IPR051400">
    <property type="entry name" value="HAD-like_hydrolase"/>
</dbReference>
<evidence type="ECO:0000313" key="6">
    <source>
        <dbReference type="Proteomes" id="UP000198618"/>
    </source>
</evidence>
<keyword evidence="6" id="KW-1185">Reference proteome</keyword>
<proteinExistence type="predicted"/>
<keyword evidence="2" id="KW-0479">Metal-binding</keyword>
<dbReference type="GO" id="GO:0044281">
    <property type="term" value="P:small molecule metabolic process"/>
    <property type="evidence" value="ECO:0007669"/>
    <property type="project" value="UniProtKB-ARBA"/>
</dbReference>
<keyword evidence="3 5" id="KW-0378">Hydrolase</keyword>
<dbReference type="InterPro" id="IPR023214">
    <property type="entry name" value="HAD_sf"/>
</dbReference>
<evidence type="ECO:0000313" key="5">
    <source>
        <dbReference type="EMBL" id="SES63071.1"/>
    </source>
</evidence>
<dbReference type="NCBIfam" id="TIGR01549">
    <property type="entry name" value="HAD-SF-IA-v1"/>
    <property type="match status" value="1"/>
</dbReference>
<dbReference type="AlphaFoldDB" id="A0A1H9Y2Q8"/>
<dbReference type="SUPFAM" id="SSF56784">
    <property type="entry name" value="HAD-like"/>
    <property type="match status" value="1"/>
</dbReference>
<dbReference type="Pfam" id="PF13419">
    <property type="entry name" value="HAD_2"/>
    <property type="match status" value="1"/>
</dbReference>
<evidence type="ECO:0000256" key="2">
    <source>
        <dbReference type="ARBA" id="ARBA00022723"/>
    </source>
</evidence>
<dbReference type="InterPro" id="IPR041492">
    <property type="entry name" value="HAD_2"/>
</dbReference>
<evidence type="ECO:0000256" key="1">
    <source>
        <dbReference type="ARBA" id="ARBA00001946"/>
    </source>
</evidence>
<reference evidence="5 6" key="1">
    <citation type="submission" date="2016-10" db="EMBL/GenBank/DDBJ databases">
        <authorList>
            <person name="de Groot N.N."/>
        </authorList>
    </citation>
    <scope>NUCLEOTIDE SEQUENCE [LARGE SCALE GENOMIC DNA]</scope>
    <source>
        <strain evidence="5 6">IBRC-M 10780</strain>
    </source>
</reference>
<evidence type="ECO:0000256" key="3">
    <source>
        <dbReference type="ARBA" id="ARBA00022801"/>
    </source>
</evidence>
<dbReference type="PANTHER" id="PTHR46470">
    <property type="entry name" value="N-ACYLNEURAMINATE-9-PHOSPHATASE"/>
    <property type="match status" value="1"/>
</dbReference>
<gene>
    <name evidence="5" type="ORF">SAMN05216389_101153</name>
</gene>
<comment type="cofactor">
    <cofactor evidence="1">
        <name>Mg(2+)</name>
        <dbReference type="ChEBI" id="CHEBI:18420"/>
    </cofactor>
</comment>
<dbReference type="SFLD" id="SFLDS00003">
    <property type="entry name" value="Haloacid_Dehalogenase"/>
    <property type="match status" value="1"/>
</dbReference>